<evidence type="ECO:0000256" key="1">
    <source>
        <dbReference type="SAM" id="Phobius"/>
    </source>
</evidence>
<accession>A0A9P5ZZZ4</accession>
<dbReference type="Proteomes" id="UP000807025">
    <property type="component" value="Unassembled WGS sequence"/>
</dbReference>
<evidence type="ECO:0000313" key="2">
    <source>
        <dbReference type="EMBL" id="KAF9497667.1"/>
    </source>
</evidence>
<evidence type="ECO:0000313" key="3">
    <source>
        <dbReference type="Proteomes" id="UP000807025"/>
    </source>
</evidence>
<keyword evidence="1" id="KW-0472">Membrane</keyword>
<keyword evidence="3" id="KW-1185">Reference proteome</keyword>
<sequence length="221" mass="24083">MAEVESGEAITVSSKLYLFTFLATLFLLLGISALIVFRSLVIRRRLERRINHAIQEGLVAAPGAPGSKHSRLTKKPKLHDVWVERGGGAWEEVQVGTLSLNFAFEFPLSLRLKADRTRAEMASRPRLIAVNESAFWSMILSSNPMRAPNKLGALDENKAEGPSPTETMVQVSILVALPSQSFHAKGDGDGERGLPEVAIGVARLPYRSLKPVPETGESLVS</sequence>
<organism evidence="2 3">
    <name type="scientific">Pleurotus eryngii</name>
    <name type="common">Boletus of the steppes</name>
    <dbReference type="NCBI Taxonomy" id="5323"/>
    <lineage>
        <taxon>Eukaryota</taxon>
        <taxon>Fungi</taxon>
        <taxon>Dikarya</taxon>
        <taxon>Basidiomycota</taxon>
        <taxon>Agaricomycotina</taxon>
        <taxon>Agaricomycetes</taxon>
        <taxon>Agaricomycetidae</taxon>
        <taxon>Agaricales</taxon>
        <taxon>Pleurotineae</taxon>
        <taxon>Pleurotaceae</taxon>
        <taxon>Pleurotus</taxon>
    </lineage>
</organism>
<feature type="transmembrane region" description="Helical" evidence="1">
    <location>
        <begin position="16"/>
        <end position="41"/>
    </location>
</feature>
<dbReference type="OrthoDB" id="3256943at2759"/>
<gene>
    <name evidence="2" type="ORF">BDN71DRAFT_1504652</name>
</gene>
<reference evidence="2" key="1">
    <citation type="submission" date="2020-11" db="EMBL/GenBank/DDBJ databases">
        <authorList>
            <consortium name="DOE Joint Genome Institute"/>
            <person name="Ahrendt S."/>
            <person name="Riley R."/>
            <person name="Andreopoulos W."/>
            <person name="Labutti K."/>
            <person name="Pangilinan J."/>
            <person name="Ruiz-Duenas F.J."/>
            <person name="Barrasa J.M."/>
            <person name="Sanchez-Garcia M."/>
            <person name="Camarero S."/>
            <person name="Miyauchi S."/>
            <person name="Serrano A."/>
            <person name="Linde D."/>
            <person name="Babiker R."/>
            <person name="Drula E."/>
            <person name="Ayuso-Fernandez I."/>
            <person name="Pacheco R."/>
            <person name="Padilla G."/>
            <person name="Ferreira P."/>
            <person name="Barriuso J."/>
            <person name="Kellner H."/>
            <person name="Castanera R."/>
            <person name="Alfaro M."/>
            <person name="Ramirez L."/>
            <person name="Pisabarro A.G."/>
            <person name="Kuo A."/>
            <person name="Tritt A."/>
            <person name="Lipzen A."/>
            <person name="He G."/>
            <person name="Yan M."/>
            <person name="Ng V."/>
            <person name="Cullen D."/>
            <person name="Martin F."/>
            <person name="Rosso M.-N."/>
            <person name="Henrissat B."/>
            <person name="Hibbett D."/>
            <person name="Martinez A.T."/>
            <person name="Grigoriev I.V."/>
        </authorList>
    </citation>
    <scope>NUCLEOTIDE SEQUENCE</scope>
    <source>
        <strain evidence="2">ATCC 90797</strain>
    </source>
</reference>
<name>A0A9P5ZZZ4_PLEER</name>
<dbReference type="AlphaFoldDB" id="A0A9P5ZZZ4"/>
<dbReference type="EMBL" id="MU154542">
    <property type="protein sequence ID" value="KAF9497667.1"/>
    <property type="molecule type" value="Genomic_DNA"/>
</dbReference>
<keyword evidence="1" id="KW-1133">Transmembrane helix</keyword>
<comment type="caution">
    <text evidence="2">The sequence shown here is derived from an EMBL/GenBank/DDBJ whole genome shotgun (WGS) entry which is preliminary data.</text>
</comment>
<proteinExistence type="predicted"/>
<protein>
    <submittedName>
        <fullName evidence="2">Uncharacterized protein</fullName>
    </submittedName>
</protein>
<keyword evidence="1" id="KW-0812">Transmembrane</keyword>